<keyword evidence="4" id="KW-0238">DNA-binding</keyword>
<dbReference type="InterPro" id="IPR013701">
    <property type="entry name" value="Lhr-like_DEAD/DEAH_assoc"/>
</dbReference>
<evidence type="ECO:0000313" key="10">
    <source>
        <dbReference type="EMBL" id="GFN07675.1"/>
    </source>
</evidence>
<dbReference type="InterPro" id="IPR045628">
    <property type="entry name" value="Lhr_WH_dom"/>
</dbReference>
<evidence type="ECO:0000313" key="11">
    <source>
        <dbReference type="Proteomes" id="UP000498740"/>
    </source>
</evidence>
<evidence type="ECO:0000256" key="2">
    <source>
        <dbReference type="ARBA" id="ARBA00022801"/>
    </source>
</evidence>
<evidence type="ECO:0000259" key="8">
    <source>
        <dbReference type="Pfam" id="PF08494"/>
    </source>
</evidence>
<dbReference type="EMBL" id="BLWD01000001">
    <property type="protein sequence ID" value="GFN07675.1"/>
    <property type="molecule type" value="Genomic_DNA"/>
</dbReference>
<accession>A0A7J0D102</accession>
<evidence type="ECO:0000256" key="6">
    <source>
        <dbReference type="ARBA" id="ARBA00023235"/>
    </source>
</evidence>
<feature type="domain" description="Lhr-like DEAD/H associated" evidence="8">
    <location>
        <begin position="104"/>
        <end position="137"/>
    </location>
</feature>
<organism evidence="10 11">
    <name type="scientific">Streptomyces microflavus</name>
    <name type="common">Streptomyces lipmanii</name>
    <dbReference type="NCBI Taxonomy" id="1919"/>
    <lineage>
        <taxon>Bacteria</taxon>
        <taxon>Bacillati</taxon>
        <taxon>Actinomycetota</taxon>
        <taxon>Actinomycetes</taxon>
        <taxon>Kitasatosporales</taxon>
        <taxon>Streptomycetaceae</taxon>
        <taxon>Streptomyces</taxon>
    </lineage>
</organism>
<comment type="caution">
    <text evidence="10">The sequence shown here is derived from an EMBL/GenBank/DDBJ whole genome shotgun (WGS) entry which is preliminary data.</text>
</comment>
<name>A0A7J0D102_STRMI</name>
<evidence type="ECO:0000256" key="1">
    <source>
        <dbReference type="ARBA" id="ARBA00022763"/>
    </source>
</evidence>
<evidence type="ECO:0000256" key="7">
    <source>
        <dbReference type="SAM" id="MobiDB-lite"/>
    </source>
</evidence>
<dbReference type="GO" id="GO:0004386">
    <property type="term" value="F:helicase activity"/>
    <property type="evidence" value="ECO:0007669"/>
    <property type="project" value="UniProtKB-KW"/>
</dbReference>
<dbReference type="GO" id="GO:0016887">
    <property type="term" value="F:ATP hydrolysis activity"/>
    <property type="evidence" value="ECO:0007669"/>
    <property type="project" value="TreeGrafter"/>
</dbReference>
<feature type="compositionally biased region" description="Polar residues" evidence="7">
    <location>
        <begin position="145"/>
        <end position="171"/>
    </location>
</feature>
<dbReference type="Proteomes" id="UP000498740">
    <property type="component" value="Unassembled WGS sequence"/>
</dbReference>
<evidence type="ECO:0000256" key="3">
    <source>
        <dbReference type="ARBA" id="ARBA00022806"/>
    </source>
</evidence>
<keyword evidence="1" id="KW-0227">DNA damage</keyword>
<dbReference type="PANTHER" id="PTHR47962:SF5">
    <property type="entry name" value="ATP-DEPENDENT HELICASE LHR-RELATED"/>
    <property type="match status" value="1"/>
</dbReference>
<dbReference type="InterPro" id="IPR052511">
    <property type="entry name" value="ATP-dep_Helicase"/>
</dbReference>
<keyword evidence="6" id="KW-0413">Isomerase</keyword>
<feature type="domain" description="Helicase Lhr-like winged helix" evidence="9">
    <location>
        <begin position="1"/>
        <end position="39"/>
    </location>
</feature>
<feature type="region of interest" description="Disordered" evidence="7">
    <location>
        <begin position="133"/>
        <end position="171"/>
    </location>
</feature>
<evidence type="ECO:0000256" key="4">
    <source>
        <dbReference type="ARBA" id="ARBA00023125"/>
    </source>
</evidence>
<dbReference type="AlphaFoldDB" id="A0A7J0D102"/>
<dbReference type="GO" id="GO:0003677">
    <property type="term" value="F:DNA binding"/>
    <property type="evidence" value="ECO:0007669"/>
    <property type="project" value="UniProtKB-KW"/>
</dbReference>
<dbReference type="GO" id="GO:0006281">
    <property type="term" value="P:DNA repair"/>
    <property type="evidence" value="ECO:0007669"/>
    <property type="project" value="UniProtKB-KW"/>
</dbReference>
<gene>
    <name evidence="10" type="ORF">Smic_62310</name>
</gene>
<evidence type="ECO:0000259" key="9">
    <source>
        <dbReference type="Pfam" id="PF19306"/>
    </source>
</evidence>
<dbReference type="GO" id="GO:0005524">
    <property type="term" value="F:ATP binding"/>
    <property type="evidence" value="ECO:0007669"/>
    <property type="project" value="InterPro"/>
</dbReference>
<keyword evidence="3" id="KW-0067">ATP-binding</keyword>
<reference evidence="10 11" key="1">
    <citation type="submission" date="2020-05" db="EMBL/GenBank/DDBJ databases">
        <title>Whole genome shotgun sequence of Streptomyces microflavus NBRC 13062.</title>
        <authorList>
            <person name="Komaki H."/>
            <person name="Tamura T."/>
        </authorList>
    </citation>
    <scope>NUCLEOTIDE SEQUENCE [LARGE SCALE GENOMIC DNA]</scope>
    <source>
        <strain evidence="10 11">NBRC 13062</strain>
    </source>
</reference>
<dbReference type="Pfam" id="PF08494">
    <property type="entry name" value="DEAD_assoc"/>
    <property type="match status" value="1"/>
</dbReference>
<keyword evidence="3" id="KW-0547">Nucleotide-binding</keyword>
<protein>
    <submittedName>
        <fullName evidence="10">Uncharacterized protein</fullName>
    </submittedName>
</protein>
<proteinExistence type="predicted"/>
<sequence>MVYESRVGDVFTLGTTSWRIEDITRDRVLVSPAPGVPGRLPFWKGDQLGRPLELGRALGAFLREIGGLSEEDARLRLLAAGLDAWAADNILAYLDEQRRACGHVPDDRTILVERFRDELGDWRVVVHSPFGAQVHAPGRSPSPPASVSGTGWTPRSCTPTTGSCCGSPTPT</sequence>
<dbReference type="Pfam" id="PF19306">
    <property type="entry name" value="WHD_Lhr"/>
    <property type="match status" value="1"/>
</dbReference>
<dbReference type="PANTHER" id="PTHR47962">
    <property type="entry name" value="ATP-DEPENDENT HELICASE LHR-RELATED-RELATED"/>
    <property type="match status" value="1"/>
</dbReference>
<keyword evidence="3" id="KW-0347">Helicase</keyword>
<keyword evidence="2" id="KW-0378">Hydrolase</keyword>
<evidence type="ECO:0000256" key="5">
    <source>
        <dbReference type="ARBA" id="ARBA00023204"/>
    </source>
</evidence>
<keyword evidence="5" id="KW-0234">DNA repair</keyword>